<reference evidence="4 5" key="1">
    <citation type="journal article" date="2016" name="Arch. Microbiol.">
        <title>Streptomyces zhihengii sp. nov., isolated from rhizospheric soil of Psammosilene tunicoides.</title>
        <authorList>
            <person name="Huang M.J."/>
            <person name="Fei J.J."/>
            <person name="Salam N."/>
            <person name="Kim C.J."/>
            <person name="Hozzein W.N."/>
            <person name="Xiao M."/>
            <person name="Huang H.Q."/>
            <person name="Li W.J."/>
        </authorList>
    </citation>
    <scope>NUCLEOTIDE SEQUENCE [LARGE SCALE GENOMIC DNA]</scope>
    <source>
        <strain evidence="4 5">YIM T102</strain>
    </source>
</reference>
<keyword evidence="2" id="KW-0732">Signal</keyword>
<comment type="caution">
    <text evidence="4">The sequence shown here is derived from an EMBL/GenBank/DDBJ whole genome shotgun (WGS) entry which is preliminary data.</text>
</comment>
<accession>A0ABS2UKX8</accession>
<dbReference type="PROSITE" id="PS50022">
    <property type="entry name" value="FA58C_3"/>
    <property type="match status" value="1"/>
</dbReference>
<evidence type="ECO:0000259" key="3">
    <source>
        <dbReference type="PROSITE" id="PS50022"/>
    </source>
</evidence>
<feature type="signal peptide" evidence="2">
    <location>
        <begin position="1"/>
        <end position="42"/>
    </location>
</feature>
<dbReference type="InterPro" id="IPR008979">
    <property type="entry name" value="Galactose-bd-like_sf"/>
</dbReference>
<dbReference type="SUPFAM" id="SSF49785">
    <property type="entry name" value="Galactose-binding domain-like"/>
    <property type="match status" value="1"/>
</dbReference>
<evidence type="ECO:0000313" key="4">
    <source>
        <dbReference type="EMBL" id="MBM9617718.1"/>
    </source>
</evidence>
<dbReference type="Proteomes" id="UP000664109">
    <property type="component" value="Unassembled WGS sequence"/>
</dbReference>
<proteinExistence type="inferred from homology"/>
<evidence type="ECO:0000313" key="5">
    <source>
        <dbReference type="Proteomes" id="UP000664109"/>
    </source>
</evidence>
<dbReference type="EMBL" id="JAFEJA010000001">
    <property type="protein sequence ID" value="MBM9617718.1"/>
    <property type="molecule type" value="Genomic_DNA"/>
</dbReference>
<dbReference type="InterPro" id="IPR023343">
    <property type="entry name" value="Penicillin_amidase_dom1"/>
</dbReference>
<dbReference type="Gene3D" id="1.10.439.10">
    <property type="entry name" value="Penicillin Amidohydrolase, domain 1"/>
    <property type="match status" value="1"/>
</dbReference>
<evidence type="ECO:0000256" key="2">
    <source>
        <dbReference type="SAM" id="SignalP"/>
    </source>
</evidence>
<keyword evidence="5" id="KW-1185">Reference proteome</keyword>
<dbReference type="Pfam" id="PF01804">
    <property type="entry name" value="Penicil_amidase"/>
    <property type="match status" value="1"/>
</dbReference>
<feature type="chain" id="PRO_5045598872" evidence="2">
    <location>
        <begin position="43"/>
        <end position="1080"/>
    </location>
</feature>
<gene>
    <name evidence="4" type="ORF">JE024_02990</name>
</gene>
<comment type="similarity">
    <text evidence="1">Belongs to the peptidase S45 family.</text>
</comment>
<organism evidence="4 5">
    <name type="scientific">Streptomyces zhihengii</name>
    <dbReference type="NCBI Taxonomy" id="1818004"/>
    <lineage>
        <taxon>Bacteria</taxon>
        <taxon>Bacillati</taxon>
        <taxon>Actinomycetota</taxon>
        <taxon>Actinomycetes</taxon>
        <taxon>Kitasatosporales</taxon>
        <taxon>Streptomycetaceae</taxon>
        <taxon>Streptomyces</taxon>
    </lineage>
</organism>
<dbReference type="InterPro" id="IPR029055">
    <property type="entry name" value="Ntn_hydrolases_N"/>
</dbReference>
<dbReference type="Gene3D" id="3.60.20.10">
    <property type="entry name" value="Glutamine Phosphoribosylpyrophosphate, subunit 1, domain 1"/>
    <property type="match status" value="2"/>
</dbReference>
<dbReference type="InterPro" id="IPR000421">
    <property type="entry name" value="FA58C"/>
</dbReference>
<evidence type="ECO:0000256" key="1">
    <source>
        <dbReference type="ARBA" id="ARBA00006586"/>
    </source>
</evidence>
<dbReference type="Gene3D" id="2.60.120.260">
    <property type="entry name" value="Galactose-binding domain-like"/>
    <property type="match status" value="1"/>
</dbReference>
<dbReference type="PANTHER" id="PTHR34218">
    <property type="entry name" value="PEPTIDASE S45 PENICILLIN AMIDASE"/>
    <property type="match status" value="1"/>
</dbReference>
<name>A0ABS2UKX8_9ACTN</name>
<dbReference type="SUPFAM" id="SSF56235">
    <property type="entry name" value="N-terminal nucleophile aminohydrolases (Ntn hydrolases)"/>
    <property type="match status" value="1"/>
</dbReference>
<feature type="domain" description="F5/8 type C" evidence="3">
    <location>
        <begin position="945"/>
        <end position="1080"/>
    </location>
</feature>
<dbReference type="PANTHER" id="PTHR34218:SF4">
    <property type="entry name" value="ACYL-HOMOSERINE LACTONE ACYLASE QUIP"/>
    <property type="match status" value="1"/>
</dbReference>
<protein>
    <submittedName>
        <fullName evidence="4">Penicillin acylase family protein</fullName>
    </submittedName>
</protein>
<sequence>MTPPPVPPPPRRRRARLRSALVSVLAASALLAPAGVAAPAHAAAGTDPVPAAGDPCLGQCQDILPAGQNGHATLAGILLHQTVGTRPKHSADQIEPYDNLLHDYSGLTPDQLADYFNDASLGVPAGQAESTVSPRADVTITRDKATGTPHVKGTTRAGTEFGAGYAAGQDKLWLMDVLRHVGRGELSSFAGGAAGNRALEQSLWAVAPYTEADLTAQLDRVRASGPKGAQAYRDIGDYVAGINAWIDDTLAAGSYPGEYELTGHGRAIEDFTATDVVAIASVVGAIFGGGGGGEVENALVKLEFRQRYGAAAGDAAYTAWRAQDDTEAVTTQHSGTFPYANTPASPSGTALPDRGSVRAFAHARNGTGTGATGSATAASTAAERAEKADGVLPGDLITARKGMSNALVVSGEHTASGHPVAVYGPQTGYYAPQLLMLQELDGPGLRARGASFPGLSFYVEIGRGLDYSWSPTSANQDITDTFATELCEPSGATPTTASDHYLLRGVCTPFETLTRHNSWQPTTADSTAAGSYDLVTRRGAYGLVTHTGTVGGRPVAYSALRSTYHHELDSVIGFQQFNDPAEITSARSFQAAAQNVGYTFNWFYADADHTAYYNSGTNPVRAAGTDPDQPVWARPAHEWRNWDPAANTSDVTPPAAHPQSVDQDYYISWNNKQAKGFASDWGNGAVHRADILDTRVAALVAAGDVTRTGLVKVMEEAATVDLRADTVLPVLLDVIGTAEVTDPAQAAAVAKLRAWLSDGPVRRETAKGSRVYAHADAIRVLDAWWPLLVEGSFTPALGDDLYRALTAVAPINESPSGGQNGSGAAGSGIAAGEAHKGSAFQHGWWAQVHKDLRSVLGRPVSSPLDRTYCGGGSLAECRRILLTTLAAAAATPASAVYPSDKHCGAGEQVCADSIVHRAMGGITVPRIAWQNRPTYQQVVEFPARRTDDLTDLAAGARATASDHQDAVVVSYPPRNAVDGDPSTRWASRTVATAWISLDLGAVRRVGRVTLRWSDQYARRYRVEVSSDNAVWRTVHTTTAGRGGVENRAFDPVDARHVRIVCLERGTENRYSLSEIGVFGR</sequence>
<dbReference type="InterPro" id="IPR002692">
    <property type="entry name" value="S45"/>
</dbReference>
<dbReference type="Pfam" id="PF00754">
    <property type="entry name" value="F5_F8_type_C"/>
    <property type="match status" value="1"/>
</dbReference>